<evidence type="ECO:0000259" key="1">
    <source>
        <dbReference type="Pfam" id="PF03551"/>
    </source>
</evidence>
<keyword evidence="3" id="KW-0238">DNA-binding</keyword>
<sequence>MAPMSIQHALLTSLLEKPSSGYDLARRFDKSIGYFWHASHQQIYRELGRMAEAGWIVASDDEEGGKRRRRLYQVLAPGQDELARWVSEPTTDGDASRALLIKLRAESVIGPHGVDRELRRLIAEHRAKLDTYLEIEQRDFAASDMSIAQKLQHAVLRGGIMTERGWLEWAGEVLPILETAGRSAPQ</sequence>
<dbReference type="Pfam" id="PF10400">
    <property type="entry name" value="Vir_act_alpha_C"/>
    <property type="match status" value="1"/>
</dbReference>
<dbReference type="Gene3D" id="1.10.10.10">
    <property type="entry name" value="Winged helix-like DNA-binding domain superfamily/Winged helix DNA-binding domain"/>
    <property type="match status" value="1"/>
</dbReference>
<feature type="domain" description="Transcription regulator PadR N-terminal" evidence="1">
    <location>
        <begin position="10"/>
        <end position="83"/>
    </location>
</feature>
<dbReference type="Gene3D" id="6.10.140.190">
    <property type="match status" value="1"/>
</dbReference>
<dbReference type="InterPro" id="IPR036388">
    <property type="entry name" value="WH-like_DNA-bd_sf"/>
</dbReference>
<dbReference type="InterPro" id="IPR005149">
    <property type="entry name" value="Tscrpt_reg_PadR_N"/>
</dbReference>
<protein>
    <submittedName>
        <fullName evidence="3">DNA-binding PadR family transcriptional regulator</fullName>
    </submittedName>
</protein>
<dbReference type="InterPro" id="IPR036390">
    <property type="entry name" value="WH_DNA-bd_sf"/>
</dbReference>
<organism evidence="3 4">
    <name type="scientific">Paraburkholderia bryophila</name>
    <dbReference type="NCBI Taxonomy" id="420952"/>
    <lineage>
        <taxon>Bacteria</taxon>
        <taxon>Pseudomonadati</taxon>
        <taxon>Pseudomonadota</taxon>
        <taxon>Betaproteobacteria</taxon>
        <taxon>Burkholderiales</taxon>
        <taxon>Burkholderiaceae</taxon>
        <taxon>Paraburkholderia</taxon>
    </lineage>
</organism>
<name>A0A7Y9WV88_9BURK</name>
<dbReference type="GO" id="GO:0003677">
    <property type="term" value="F:DNA binding"/>
    <property type="evidence" value="ECO:0007669"/>
    <property type="project" value="UniProtKB-KW"/>
</dbReference>
<dbReference type="Pfam" id="PF03551">
    <property type="entry name" value="PadR"/>
    <property type="match status" value="1"/>
</dbReference>
<evidence type="ECO:0000259" key="2">
    <source>
        <dbReference type="Pfam" id="PF10400"/>
    </source>
</evidence>
<evidence type="ECO:0000313" key="3">
    <source>
        <dbReference type="EMBL" id="NYH27073.1"/>
    </source>
</evidence>
<feature type="domain" description="Transcription regulator PadR C-terminal" evidence="2">
    <location>
        <begin position="98"/>
        <end position="178"/>
    </location>
</feature>
<keyword evidence="4" id="KW-1185">Reference proteome</keyword>
<comment type="caution">
    <text evidence="3">The sequence shown here is derived from an EMBL/GenBank/DDBJ whole genome shotgun (WGS) entry which is preliminary data.</text>
</comment>
<proteinExistence type="predicted"/>
<dbReference type="Proteomes" id="UP000540929">
    <property type="component" value="Unassembled WGS sequence"/>
</dbReference>
<dbReference type="PANTHER" id="PTHR43252:SF4">
    <property type="entry name" value="TRANSCRIPTIONAL REGULATORY PROTEIN"/>
    <property type="match status" value="1"/>
</dbReference>
<reference evidence="3 4" key="1">
    <citation type="submission" date="2020-07" db="EMBL/GenBank/DDBJ databases">
        <title>Exploring microbial biodiversity for novel pathways involved in the catabolism of aromatic compounds derived from lignin.</title>
        <authorList>
            <person name="Elkins J."/>
        </authorList>
    </citation>
    <scope>NUCLEOTIDE SEQUENCE [LARGE SCALE GENOMIC DNA]</scope>
    <source>
        <strain evidence="3 4">H2C3C</strain>
    </source>
</reference>
<dbReference type="EMBL" id="JACCAS010000002">
    <property type="protein sequence ID" value="NYH27073.1"/>
    <property type="molecule type" value="Genomic_DNA"/>
</dbReference>
<dbReference type="PANTHER" id="PTHR43252">
    <property type="entry name" value="TRANSCRIPTIONAL REGULATOR YQJI"/>
    <property type="match status" value="1"/>
</dbReference>
<dbReference type="AlphaFoldDB" id="A0A7Y9WV88"/>
<gene>
    <name evidence="3" type="ORF">GGD40_006644</name>
</gene>
<accession>A0A7Y9WV88</accession>
<dbReference type="SUPFAM" id="SSF46785">
    <property type="entry name" value="Winged helix' DNA-binding domain"/>
    <property type="match status" value="1"/>
</dbReference>
<evidence type="ECO:0000313" key="4">
    <source>
        <dbReference type="Proteomes" id="UP000540929"/>
    </source>
</evidence>
<dbReference type="InterPro" id="IPR018309">
    <property type="entry name" value="Tscrpt_reg_PadR_C"/>
</dbReference>